<evidence type="ECO:0000256" key="2">
    <source>
        <dbReference type="SAM" id="Phobius"/>
    </source>
</evidence>
<feature type="transmembrane region" description="Helical" evidence="2">
    <location>
        <begin position="376"/>
        <end position="400"/>
    </location>
</feature>
<evidence type="ECO:0000313" key="4">
    <source>
        <dbReference type="Proteomes" id="UP000034182"/>
    </source>
</evidence>
<keyword evidence="2" id="KW-0812">Transmembrane</keyword>
<organism evidence="3 4">
    <name type="scientific">Diplodia seriata</name>
    <dbReference type="NCBI Taxonomy" id="420778"/>
    <lineage>
        <taxon>Eukaryota</taxon>
        <taxon>Fungi</taxon>
        <taxon>Dikarya</taxon>
        <taxon>Ascomycota</taxon>
        <taxon>Pezizomycotina</taxon>
        <taxon>Dothideomycetes</taxon>
        <taxon>Dothideomycetes incertae sedis</taxon>
        <taxon>Botryosphaeriales</taxon>
        <taxon>Botryosphaeriaceae</taxon>
        <taxon>Diplodia</taxon>
    </lineage>
</organism>
<evidence type="ECO:0000256" key="1">
    <source>
        <dbReference type="SAM" id="MobiDB-lite"/>
    </source>
</evidence>
<keyword evidence="2" id="KW-1133">Transmembrane helix</keyword>
<feature type="compositionally biased region" description="Polar residues" evidence="1">
    <location>
        <begin position="231"/>
        <end position="242"/>
    </location>
</feature>
<accession>A0A0G2EEB9</accession>
<feature type="transmembrane region" description="Helical" evidence="2">
    <location>
        <begin position="145"/>
        <end position="170"/>
    </location>
</feature>
<evidence type="ECO:0000313" key="3">
    <source>
        <dbReference type="EMBL" id="KKY21242.1"/>
    </source>
</evidence>
<proteinExistence type="predicted"/>
<feature type="transmembrane region" description="Helical" evidence="2">
    <location>
        <begin position="301"/>
        <end position="323"/>
    </location>
</feature>
<reference evidence="3 4" key="2">
    <citation type="submission" date="2015-05" db="EMBL/GenBank/DDBJ databases">
        <title>Distinctive expansion of gene families associated with plant cell wall degradation and secondary metabolism in the genomes of grapevine trunk pathogens.</title>
        <authorList>
            <person name="Lawrence D.P."/>
            <person name="Travadon R."/>
            <person name="Rolshausen P.E."/>
            <person name="Baumgartner K."/>
        </authorList>
    </citation>
    <scope>NUCLEOTIDE SEQUENCE [LARGE SCALE GENOMIC DNA]</scope>
    <source>
        <strain evidence="3">DS831</strain>
    </source>
</reference>
<dbReference type="AlphaFoldDB" id="A0A0G2EEB9"/>
<feature type="transmembrane region" description="Helical" evidence="2">
    <location>
        <begin position="406"/>
        <end position="428"/>
    </location>
</feature>
<comment type="caution">
    <text evidence="3">The sequence shown here is derived from an EMBL/GenBank/DDBJ whole genome shotgun (WGS) entry which is preliminary data.</text>
</comment>
<dbReference type="EMBL" id="LAQI01000086">
    <property type="protein sequence ID" value="KKY21242.1"/>
    <property type="molecule type" value="Genomic_DNA"/>
</dbReference>
<feature type="transmembrane region" description="Helical" evidence="2">
    <location>
        <begin position="182"/>
        <end position="206"/>
    </location>
</feature>
<sequence length="448" mass="50378">MPSPSEPSSTPARRMSRFSEDFSTAVTFGTPHRCRQFQPHREPLAHRSDLRSIEHKVNGPLKNLNPTRAHYNIVGEGGKSAHADPGPGISWKWTSRNNRKGRHALQVRAVPSAAIHQDLPGRTNHPPQILRGVRRMLTSYPVWDVSYLTAVVFTLGSIVWVLNAFFVFLPLVQPSSEFQNEILYGGGITAFLGATIFVVGSILLLLEAVNEERAGCFGWAVERSFQDQHSRNSSSQASQPETQPDVEKVDQERLVVRVRPEIPCDHHHSNRKTFVKSATTHPGSVRKWRWMPSWEELRNHYLLELGFLASLTQLAAATIFWIAGFTSLPAIYDHMSVGLRDGLYWTPQIVGGLGFILSGALFMVETQVTWWRPAPSVLGWHIGLWNLIGGVGFTLCPAFGYDTSSWGQYQAACCTFWGSWAFLIGSLVQWYESLDKHPVEYKEDDDEE</sequence>
<dbReference type="Proteomes" id="UP000034182">
    <property type="component" value="Unassembled WGS sequence"/>
</dbReference>
<name>A0A0G2EEB9_9PEZI</name>
<reference evidence="3 4" key="1">
    <citation type="submission" date="2015-03" db="EMBL/GenBank/DDBJ databases">
        <authorList>
            <person name="Morales-Cruz A."/>
            <person name="Amrine K.C."/>
            <person name="Cantu D."/>
        </authorList>
    </citation>
    <scope>NUCLEOTIDE SEQUENCE [LARGE SCALE GENOMIC DNA]</scope>
    <source>
        <strain evidence="3">DS831</strain>
    </source>
</reference>
<protein>
    <submittedName>
        <fullName evidence="3">Putative integral membrane protein</fullName>
    </submittedName>
</protein>
<feature type="transmembrane region" description="Helical" evidence="2">
    <location>
        <begin position="343"/>
        <end position="364"/>
    </location>
</feature>
<gene>
    <name evidence="3" type="ORF">UCDDS831_g04310</name>
</gene>
<keyword evidence="2" id="KW-0472">Membrane</keyword>
<feature type="region of interest" description="Disordered" evidence="1">
    <location>
        <begin position="230"/>
        <end position="249"/>
    </location>
</feature>